<name>A0ACB8ELJ9_9SAUR</name>
<dbReference type="EMBL" id="CM037616">
    <property type="protein sequence ID" value="KAH7993373.1"/>
    <property type="molecule type" value="Genomic_DNA"/>
</dbReference>
<accession>A0ACB8ELJ9</accession>
<dbReference type="Proteomes" id="UP000827872">
    <property type="component" value="Linkage Group LG03"/>
</dbReference>
<gene>
    <name evidence="1" type="ORF">K3G42_030784</name>
</gene>
<organism evidence="1 2">
    <name type="scientific">Sphaerodactylus townsendi</name>
    <dbReference type="NCBI Taxonomy" id="933632"/>
    <lineage>
        <taxon>Eukaryota</taxon>
        <taxon>Metazoa</taxon>
        <taxon>Chordata</taxon>
        <taxon>Craniata</taxon>
        <taxon>Vertebrata</taxon>
        <taxon>Euteleostomi</taxon>
        <taxon>Lepidosauria</taxon>
        <taxon>Squamata</taxon>
        <taxon>Bifurcata</taxon>
        <taxon>Gekkota</taxon>
        <taxon>Sphaerodactylidae</taxon>
        <taxon>Sphaerodactylus</taxon>
    </lineage>
</organism>
<evidence type="ECO:0000313" key="2">
    <source>
        <dbReference type="Proteomes" id="UP000827872"/>
    </source>
</evidence>
<keyword evidence="2" id="KW-1185">Reference proteome</keyword>
<reference evidence="1" key="1">
    <citation type="submission" date="2021-08" db="EMBL/GenBank/DDBJ databases">
        <title>The first chromosome-level gecko genome reveals the dynamic sex chromosomes of Neotropical dwarf geckos (Sphaerodactylidae: Sphaerodactylus).</title>
        <authorList>
            <person name="Pinto B.J."/>
            <person name="Keating S.E."/>
            <person name="Gamble T."/>
        </authorList>
    </citation>
    <scope>NUCLEOTIDE SEQUENCE</scope>
    <source>
        <strain evidence="1">TG3544</strain>
    </source>
</reference>
<protein>
    <submittedName>
        <fullName evidence="1">Uncharacterized protein</fullName>
    </submittedName>
</protein>
<evidence type="ECO:0000313" key="1">
    <source>
        <dbReference type="EMBL" id="KAH7993373.1"/>
    </source>
</evidence>
<comment type="caution">
    <text evidence="1">The sequence shown here is derived from an EMBL/GenBank/DDBJ whole genome shotgun (WGS) entry which is preliminary data.</text>
</comment>
<proteinExistence type="predicted"/>
<sequence length="101" mass="10842">MQCPPSPLLSDASAAVENQLNKNVAETPKHTHLREESFQQGLLNQISSQPVRGSFPRQTTSVLESPPEPLSQHLATSESGQEEGGKEEPATNGNSELSSFS</sequence>